<protein>
    <submittedName>
        <fullName evidence="12">Uncharacterized protein</fullName>
    </submittedName>
</protein>
<dbReference type="PANTHER" id="PTHR23284">
    <property type="entry name" value="PROLACTIN REGULATORY ELEMENT BINDING PROTEIN"/>
    <property type="match status" value="1"/>
</dbReference>
<keyword evidence="7" id="KW-0931">ER-Golgi transport</keyword>
<proteinExistence type="predicted"/>
<accession>A0A833TLV1</accession>
<comment type="subcellular location">
    <subcellularLocation>
        <location evidence="1">Endoplasmic reticulum membrane</location>
        <topology evidence="1">Single-pass membrane protein</topology>
    </subcellularLocation>
</comment>
<reference evidence="12" key="1">
    <citation type="submission" date="2015-10" db="EMBL/GenBank/DDBJ databases">
        <authorList>
            <person name="Martinez-Garcia P.J."/>
            <person name="Crepeau M.W."/>
            <person name="Puiu D."/>
            <person name="Gonzalez-Ibeas D."/>
            <person name="Whalen J."/>
            <person name="Stevens K."/>
            <person name="Paul R."/>
            <person name="Butterfield T."/>
            <person name="Britton M."/>
            <person name="Reagan R."/>
            <person name="Chakraborty S."/>
            <person name="Walawage S.L."/>
            <person name="Vasquez-Gross H.A."/>
            <person name="Cardeno C."/>
            <person name="Famula R."/>
            <person name="Pratt K."/>
            <person name="Kuruganti S."/>
            <person name="Aradhya M.K."/>
            <person name="Leslie C.A."/>
            <person name="Dandekar A.M."/>
            <person name="Salzberg S.L."/>
            <person name="Wegrzyn J.L."/>
            <person name="Langley C.H."/>
            <person name="Neale D.B."/>
        </authorList>
    </citation>
    <scope>NUCLEOTIDE SEQUENCE</scope>
    <source>
        <tissue evidence="12">Leaves</tissue>
    </source>
</reference>
<keyword evidence="5" id="KW-0677">Repeat</keyword>
<feature type="non-terminal residue" evidence="12">
    <location>
        <position position="1"/>
    </location>
</feature>
<dbReference type="InterPro" id="IPR011045">
    <property type="entry name" value="N2O_reductase_N"/>
</dbReference>
<keyword evidence="4" id="KW-0812">Transmembrane</keyword>
<dbReference type="GO" id="GO:0016192">
    <property type="term" value="P:vesicle-mediated transport"/>
    <property type="evidence" value="ECO:0007669"/>
    <property type="project" value="UniProtKB-KW"/>
</dbReference>
<dbReference type="Gramene" id="Jr16_01550_p2">
    <property type="protein sequence ID" value="cds.Jr16_01550_p2"/>
    <property type="gene ID" value="Jr16_01550"/>
</dbReference>
<dbReference type="GO" id="GO:0005789">
    <property type="term" value="C:endoplasmic reticulum membrane"/>
    <property type="evidence" value="ECO:0007669"/>
    <property type="project" value="UniProtKB-SubCell"/>
</dbReference>
<keyword evidence="2" id="KW-0813">Transport</keyword>
<evidence type="ECO:0000256" key="6">
    <source>
        <dbReference type="ARBA" id="ARBA00022824"/>
    </source>
</evidence>
<evidence type="ECO:0000256" key="8">
    <source>
        <dbReference type="ARBA" id="ARBA00022927"/>
    </source>
</evidence>
<dbReference type="GO" id="GO:0015031">
    <property type="term" value="P:protein transport"/>
    <property type="evidence" value="ECO:0007669"/>
    <property type="project" value="UniProtKB-KW"/>
</dbReference>
<evidence type="ECO:0000256" key="11">
    <source>
        <dbReference type="SAM" id="MobiDB-lite"/>
    </source>
</evidence>
<feature type="compositionally biased region" description="Basic and acidic residues" evidence="11">
    <location>
        <begin position="7"/>
        <end position="18"/>
    </location>
</feature>
<keyword evidence="3" id="KW-0853">WD repeat</keyword>
<keyword evidence="10" id="KW-0472">Membrane</keyword>
<evidence type="ECO:0000256" key="9">
    <source>
        <dbReference type="ARBA" id="ARBA00022989"/>
    </source>
</evidence>
<dbReference type="AlphaFoldDB" id="A0A833TLV1"/>
<dbReference type="Gene3D" id="2.130.10.10">
    <property type="entry name" value="YVTN repeat-like/Quinoprotein amine dehydrogenase"/>
    <property type="match status" value="1"/>
</dbReference>
<comment type="caution">
    <text evidence="12">The sequence shown here is derived from an EMBL/GenBank/DDBJ whole genome shotgun (WGS) entry which is preliminary data.</text>
</comment>
<dbReference type="SUPFAM" id="SSF50974">
    <property type="entry name" value="Nitrous oxide reductase, N-terminal domain"/>
    <property type="match status" value="1"/>
</dbReference>
<dbReference type="GO" id="GO:0005085">
    <property type="term" value="F:guanyl-nucleotide exchange factor activity"/>
    <property type="evidence" value="ECO:0007669"/>
    <property type="project" value="InterPro"/>
</dbReference>
<evidence type="ECO:0000256" key="3">
    <source>
        <dbReference type="ARBA" id="ARBA00022574"/>
    </source>
</evidence>
<keyword evidence="9" id="KW-1133">Transmembrane helix</keyword>
<name>A0A833TLV1_JUGRE</name>
<reference evidence="12" key="2">
    <citation type="submission" date="2020-03" db="EMBL/GenBank/DDBJ databases">
        <title>Walnut 2.0.</title>
        <authorList>
            <person name="Marrano A."/>
            <person name="Britton M."/>
            <person name="Zimin A.V."/>
            <person name="Zaini P.A."/>
            <person name="Workman R."/>
            <person name="Puiu D."/>
            <person name="Bianco L."/>
            <person name="Allen B.J."/>
            <person name="Troggio M."/>
            <person name="Leslie C.A."/>
            <person name="Timp W."/>
            <person name="Dendekar A."/>
            <person name="Salzberg S.L."/>
            <person name="Neale D.B."/>
        </authorList>
    </citation>
    <scope>NUCLEOTIDE SEQUENCE</scope>
    <source>
        <tissue evidence="12">Leaves</tissue>
    </source>
</reference>
<evidence type="ECO:0000256" key="4">
    <source>
        <dbReference type="ARBA" id="ARBA00022692"/>
    </source>
</evidence>
<evidence type="ECO:0000313" key="12">
    <source>
        <dbReference type="EMBL" id="KAF5442294.1"/>
    </source>
</evidence>
<dbReference type="Proteomes" id="UP000619265">
    <property type="component" value="Unassembled WGS sequence"/>
</dbReference>
<evidence type="ECO:0000256" key="5">
    <source>
        <dbReference type="ARBA" id="ARBA00022737"/>
    </source>
</evidence>
<sequence>VPYKNITLEHEPQGREQDPNLSSDEISVGDGSSAALESSAALNYFVFAGGGGEGRSGIPNAVVLARFDSTSNALSDQPVAKLGTGSDLPYRMAVHPGGDGLVCSLPKSCRWFEWDVEKSAEVHKLCPKLSDKVLTQLEDVGQQLALAFNNEGSALAAGGEYRMAI</sequence>
<evidence type="ECO:0000256" key="2">
    <source>
        <dbReference type="ARBA" id="ARBA00022448"/>
    </source>
</evidence>
<keyword evidence="8" id="KW-0653">Protein transport</keyword>
<dbReference type="PANTHER" id="PTHR23284:SF0">
    <property type="entry name" value="PROLACTIN REGULATORY ELEMENT-BINDING PROTEIN"/>
    <property type="match status" value="1"/>
</dbReference>
<keyword evidence="6" id="KW-0256">Endoplasmic reticulum</keyword>
<evidence type="ECO:0000313" key="13">
    <source>
        <dbReference type="Proteomes" id="UP000619265"/>
    </source>
</evidence>
<evidence type="ECO:0000256" key="1">
    <source>
        <dbReference type="ARBA" id="ARBA00004389"/>
    </source>
</evidence>
<gene>
    <name evidence="12" type="ORF">F2P56_034967</name>
</gene>
<dbReference type="InterPro" id="IPR015943">
    <property type="entry name" value="WD40/YVTN_repeat-like_dom_sf"/>
</dbReference>
<dbReference type="InterPro" id="IPR045260">
    <property type="entry name" value="Sec12-like"/>
</dbReference>
<feature type="region of interest" description="Disordered" evidence="11">
    <location>
        <begin position="1"/>
        <end position="30"/>
    </location>
</feature>
<evidence type="ECO:0000256" key="10">
    <source>
        <dbReference type="ARBA" id="ARBA00023136"/>
    </source>
</evidence>
<organism evidence="12 13">
    <name type="scientific">Juglans regia</name>
    <name type="common">English walnut</name>
    <dbReference type="NCBI Taxonomy" id="51240"/>
    <lineage>
        <taxon>Eukaryota</taxon>
        <taxon>Viridiplantae</taxon>
        <taxon>Streptophyta</taxon>
        <taxon>Embryophyta</taxon>
        <taxon>Tracheophyta</taxon>
        <taxon>Spermatophyta</taxon>
        <taxon>Magnoliopsida</taxon>
        <taxon>eudicotyledons</taxon>
        <taxon>Gunneridae</taxon>
        <taxon>Pentapetalae</taxon>
        <taxon>rosids</taxon>
        <taxon>fabids</taxon>
        <taxon>Fagales</taxon>
        <taxon>Juglandaceae</taxon>
        <taxon>Juglans</taxon>
    </lineage>
</organism>
<dbReference type="EMBL" id="LIHL02000016">
    <property type="protein sequence ID" value="KAF5442294.1"/>
    <property type="molecule type" value="Genomic_DNA"/>
</dbReference>
<evidence type="ECO:0000256" key="7">
    <source>
        <dbReference type="ARBA" id="ARBA00022892"/>
    </source>
</evidence>